<gene>
    <name evidence="10" type="ORF">THRCLA_10451</name>
</gene>
<evidence type="ECO:0000256" key="6">
    <source>
        <dbReference type="ARBA" id="ARBA00024338"/>
    </source>
</evidence>
<feature type="signal peptide" evidence="8">
    <location>
        <begin position="1"/>
        <end position="27"/>
    </location>
</feature>
<dbReference type="EMBL" id="JNBS01003399">
    <property type="protein sequence ID" value="OQR87520.1"/>
    <property type="molecule type" value="Genomic_DNA"/>
</dbReference>
<dbReference type="InterPro" id="IPR020846">
    <property type="entry name" value="MFS_dom"/>
</dbReference>
<dbReference type="GO" id="GO:0016020">
    <property type="term" value="C:membrane"/>
    <property type="evidence" value="ECO:0007669"/>
    <property type="project" value="UniProtKB-SubCell"/>
</dbReference>
<keyword evidence="5 7" id="KW-0472">Membrane</keyword>
<dbReference type="GO" id="GO:0022857">
    <property type="term" value="F:transmembrane transporter activity"/>
    <property type="evidence" value="ECO:0007669"/>
    <property type="project" value="InterPro"/>
</dbReference>
<dbReference type="Proteomes" id="UP000243217">
    <property type="component" value="Unassembled WGS sequence"/>
</dbReference>
<dbReference type="PANTHER" id="PTHR23505">
    <property type="entry name" value="SPINSTER"/>
    <property type="match status" value="1"/>
</dbReference>
<keyword evidence="2" id="KW-0813">Transport</keyword>
<feature type="domain" description="Major facilitator superfamily (MFS) profile" evidence="9">
    <location>
        <begin position="11"/>
        <end position="272"/>
    </location>
</feature>
<evidence type="ECO:0000313" key="11">
    <source>
        <dbReference type="Proteomes" id="UP000243217"/>
    </source>
</evidence>
<evidence type="ECO:0000313" key="10">
    <source>
        <dbReference type="EMBL" id="OQR87520.1"/>
    </source>
</evidence>
<protein>
    <submittedName>
        <fullName evidence="10">Major Facilitator Superfamily (MFS)</fullName>
    </submittedName>
</protein>
<comment type="subcellular location">
    <subcellularLocation>
        <location evidence="1">Membrane</location>
        <topology evidence="1">Multi-pass membrane protein</topology>
    </subcellularLocation>
</comment>
<evidence type="ECO:0000259" key="9">
    <source>
        <dbReference type="PROSITE" id="PS50850"/>
    </source>
</evidence>
<dbReference type="STRING" id="74557.A0A1V9YPC0"/>
<dbReference type="InterPro" id="IPR011701">
    <property type="entry name" value="MFS"/>
</dbReference>
<dbReference type="SUPFAM" id="SSF103473">
    <property type="entry name" value="MFS general substrate transporter"/>
    <property type="match status" value="1"/>
</dbReference>
<dbReference type="PROSITE" id="PS50850">
    <property type="entry name" value="MFS"/>
    <property type="match status" value="1"/>
</dbReference>
<proteinExistence type="inferred from homology"/>
<feature type="transmembrane region" description="Helical" evidence="7">
    <location>
        <begin position="241"/>
        <end position="270"/>
    </location>
</feature>
<name>A0A1V9YPC0_9STRA</name>
<evidence type="ECO:0000256" key="5">
    <source>
        <dbReference type="ARBA" id="ARBA00023136"/>
    </source>
</evidence>
<organism evidence="10 11">
    <name type="scientific">Thraustotheca clavata</name>
    <dbReference type="NCBI Taxonomy" id="74557"/>
    <lineage>
        <taxon>Eukaryota</taxon>
        <taxon>Sar</taxon>
        <taxon>Stramenopiles</taxon>
        <taxon>Oomycota</taxon>
        <taxon>Saprolegniomycetes</taxon>
        <taxon>Saprolegniales</taxon>
        <taxon>Achlyaceae</taxon>
        <taxon>Thraustotheca</taxon>
    </lineage>
</organism>
<evidence type="ECO:0000256" key="2">
    <source>
        <dbReference type="ARBA" id="ARBA00022448"/>
    </source>
</evidence>
<feature type="non-terminal residue" evidence="10">
    <location>
        <position position="272"/>
    </location>
</feature>
<dbReference type="AlphaFoldDB" id="A0A1V9YPC0"/>
<dbReference type="PANTHER" id="PTHR23505:SF79">
    <property type="entry name" value="PROTEIN SPINSTER"/>
    <property type="match status" value="1"/>
</dbReference>
<keyword evidence="8" id="KW-0732">Signal</keyword>
<evidence type="ECO:0000256" key="7">
    <source>
        <dbReference type="SAM" id="Phobius"/>
    </source>
</evidence>
<feature type="transmembrane region" description="Helical" evidence="7">
    <location>
        <begin position="145"/>
        <end position="164"/>
    </location>
</feature>
<comment type="caution">
    <text evidence="10">The sequence shown here is derived from an EMBL/GenBank/DDBJ whole genome shotgun (WGS) entry which is preliminary data.</text>
</comment>
<dbReference type="OrthoDB" id="6770063at2759"/>
<feature type="transmembrane region" description="Helical" evidence="7">
    <location>
        <begin position="176"/>
        <end position="196"/>
    </location>
</feature>
<evidence type="ECO:0000256" key="1">
    <source>
        <dbReference type="ARBA" id="ARBA00004141"/>
    </source>
</evidence>
<evidence type="ECO:0000256" key="8">
    <source>
        <dbReference type="SAM" id="SignalP"/>
    </source>
</evidence>
<dbReference type="InterPro" id="IPR036259">
    <property type="entry name" value="MFS_trans_sf"/>
</dbReference>
<keyword evidence="11" id="KW-1185">Reference proteome</keyword>
<accession>A0A1V9YPC0</accession>
<dbReference type="Gene3D" id="1.20.1250.20">
    <property type="entry name" value="MFS general substrate transporter like domains"/>
    <property type="match status" value="1"/>
</dbReference>
<feature type="transmembrane region" description="Helical" evidence="7">
    <location>
        <begin position="53"/>
        <end position="76"/>
    </location>
</feature>
<dbReference type="InterPro" id="IPR044770">
    <property type="entry name" value="MFS_spinster-like"/>
</dbReference>
<reference evidence="10 11" key="1">
    <citation type="journal article" date="2014" name="Genome Biol. Evol.">
        <title>The secreted proteins of Achlya hypogyna and Thraustotheca clavata identify the ancestral oomycete secretome and reveal gene acquisitions by horizontal gene transfer.</title>
        <authorList>
            <person name="Misner I."/>
            <person name="Blouin N."/>
            <person name="Leonard G."/>
            <person name="Richards T.A."/>
            <person name="Lane C.E."/>
        </authorList>
    </citation>
    <scope>NUCLEOTIDE SEQUENCE [LARGE SCALE GENOMIC DNA]</scope>
    <source>
        <strain evidence="10 11">ATCC 34112</strain>
    </source>
</reference>
<comment type="similarity">
    <text evidence="6">Belongs to the major facilitator superfamily. Spinster (TC 2.A.1.49) family.</text>
</comment>
<feature type="chain" id="PRO_5013275015" evidence="8">
    <location>
        <begin position="28"/>
        <end position="272"/>
    </location>
</feature>
<feature type="transmembrane region" description="Helical" evidence="7">
    <location>
        <begin position="83"/>
        <end position="103"/>
    </location>
</feature>
<keyword evidence="4 7" id="KW-1133">Transmembrane helix</keyword>
<sequence length="272" mass="29621">MGLKLCKVGYILCLLCCINLLNNLNRGIIPGAPIQFQAFVQQTHNVSSSHVSVYIGMLSSSYIASYSVFVCIFGYLSITQKPFALAGLGLFIWVLAMVLNGFSKTLESFTALLTGCILSGAGESSFQAIAPPFIDEFAPENKHTFWLGIFYASIAVGQALGFSYSSAVASTIGWDMGFFITAVVMAPMAFACYKFIPDQYNKPLGQQKENNEVELLQLEENQETKPVSFFKESFKILTTPLFIITTLGFSVSTFTLSGLVTFAPAILIGYGL</sequence>
<keyword evidence="3 7" id="KW-0812">Transmembrane</keyword>
<dbReference type="Pfam" id="PF07690">
    <property type="entry name" value="MFS_1"/>
    <property type="match status" value="1"/>
</dbReference>
<evidence type="ECO:0000256" key="3">
    <source>
        <dbReference type="ARBA" id="ARBA00022692"/>
    </source>
</evidence>
<evidence type="ECO:0000256" key="4">
    <source>
        <dbReference type="ARBA" id="ARBA00022989"/>
    </source>
</evidence>